<sequence length="31" mass="3328">SGTSLPYPWCLIKAAVTRHGQSPEATMVVRA</sequence>
<name>A0A5E4QS33_9NEOP</name>
<reference evidence="1 2" key="1">
    <citation type="submission" date="2017-07" db="EMBL/GenBank/DDBJ databases">
        <authorList>
            <person name="Talla V."/>
            <person name="Backstrom N."/>
        </authorList>
    </citation>
    <scope>NUCLEOTIDE SEQUENCE [LARGE SCALE GENOMIC DNA]</scope>
</reference>
<accession>A0A5E4QS33</accession>
<gene>
    <name evidence="1" type="ORF">LSINAPIS_LOCUS11651</name>
</gene>
<evidence type="ECO:0000313" key="1">
    <source>
        <dbReference type="EMBL" id="VVD01172.1"/>
    </source>
</evidence>
<keyword evidence="2" id="KW-1185">Reference proteome</keyword>
<dbReference type="AlphaFoldDB" id="A0A5E4QS33"/>
<organism evidence="1 2">
    <name type="scientific">Leptidea sinapis</name>
    <dbReference type="NCBI Taxonomy" id="189913"/>
    <lineage>
        <taxon>Eukaryota</taxon>
        <taxon>Metazoa</taxon>
        <taxon>Ecdysozoa</taxon>
        <taxon>Arthropoda</taxon>
        <taxon>Hexapoda</taxon>
        <taxon>Insecta</taxon>
        <taxon>Pterygota</taxon>
        <taxon>Neoptera</taxon>
        <taxon>Endopterygota</taxon>
        <taxon>Lepidoptera</taxon>
        <taxon>Glossata</taxon>
        <taxon>Ditrysia</taxon>
        <taxon>Papilionoidea</taxon>
        <taxon>Pieridae</taxon>
        <taxon>Dismorphiinae</taxon>
        <taxon>Leptidea</taxon>
    </lineage>
</organism>
<evidence type="ECO:0000313" key="2">
    <source>
        <dbReference type="Proteomes" id="UP000324832"/>
    </source>
</evidence>
<feature type="non-terminal residue" evidence="1">
    <location>
        <position position="1"/>
    </location>
</feature>
<proteinExistence type="predicted"/>
<protein>
    <submittedName>
        <fullName evidence="1">Uncharacterized protein</fullName>
    </submittedName>
</protein>
<dbReference type="Proteomes" id="UP000324832">
    <property type="component" value="Unassembled WGS sequence"/>
</dbReference>
<dbReference type="EMBL" id="FZQP02005221">
    <property type="protein sequence ID" value="VVD01172.1"/>
    <property type="molecule type" value="Genomic_DNA"/>
</dbReference>